<dbReference type="OrthoDB" id="273917at2759"/>
<dbReference type="GO" id="GO:0031499">
    <property type="term" value="C:TRAMP complex"/>
    <property type="evidence" value="ECO:0007669"/>
    <property type="project" value="TreeGrafter"/>
</dbReference>
<dbReference type="Gene3D" id="3.30.460.10">
    <property type="entry name" value="Beta Polymerase, domain 2"/>
    <property type="match status" value="1"/>
</dbReference>
<accession>A0A9P7BRA0</accession>
<evidence type="ECO:0000256" key="3">
    <source>
        <dbReference type="ARBA" id="ARBA00012388"/>
    </source>
</evidence>
<evidence type="ECO:0000256" key="2">
    <source>
        <dbReference type="ARBA" id="ARBA00008593"/>
    </source>
</evidence>
<dbReference type="SUPFAM" id="SSF81301">
    <property type="entry name" value="Nucleotidyltransferase"/>
    <property type="match status" value="1"/>
</dbReference>
<comment type="caution">
    <text evidence="10">The sequence shown here is derived from an EMBL/GenBank/DDBJ whole genome shotgun (WGS) entry which is preliminary data.</text>
</comment>
<reference evidence="10" key="1">
    <citation type="journal article" date="2020" name="Microb. Genom.">
        <title>Genetic diversity of clinical and environmental Mucorales isolates obtained from an investigation of mucormycosis cases among solid organ transplant recipients.</title>
        <authorList>
            <person name="Nguyen M.H."/>
            <person name="Kaul D."/>
            <person name="Muto C."/>
            <person name="Cheng S.J."/>
            <person name="Richter R.A."/>
            <person name="Bruno V.M."/>
            <person name="Liu G."/>
            <person name="Beyhan S."/>
            <person name="Sundermann A.J."/>
            <person name="Mounaud S."/>
            <person name="Pasculle A.W."/>
            <person name="Nierman W.C."/>
            <person name="Driscoll E."/>
            <person name="Cumbie R."/>
            <person name="Clancy C.J."/>
            <person name="Dupont C.L."/>
        </authorList>
    </citation>
    <scope>NUCLEOTIDE SEQUENCE</scope>
    <source>
        <strain evidence="10">GL11</strain>
    </source>
</reference>
<keyword evidence="4" id="KW-0808">Transferase</keyword>
<feature type="compositionally biased region" description="Low complexity" evidence="7">
    <location>
        <begin position="23"/>
        <end position="38"/>
    </location>
</feature>
<gene>
    <name evidence="10" type="ORF">G6F64_006714</name>
</gene>
<feature type="compositionally biased region" description="Basic residues" evidence="7">
    <location>
        <begin position="1"/>
        <end position="14"/>
    </location>
</feature>
<evidence type="ECO:0000259" key="9">
    <source>
        <dbReference type="Pfam" id="PF22600"/>
    </source>
</evidence>
<dbReference type="GO" id="GO:0010605">
    <property type="term" value="P:negative regulation of macromolecule metabolic process"/>
    <property type="evidence" value="ECO:0007669"/>
    <property type="project" value="UniProtKB-ARBA"/>
</dbReference>
<dbReference type="Pfam" id="PF03828">
    <property type="entry name" value="PAP_assoc"/>
    <property type="match status" value="1"/>
</dbReference>
<dbReference type="InterPro" id="IPR045862">
    <property type="entry name" value="Trf4-like"/>
</dbReference>
<sequence length="437" mass="50154">MAKKAKKYKSKNNKGKQSEDSPHIPFSSSSSAAESSIHQNSDHEEDFIPLEDPKISRQQRRFEERKQLKANPFSKDAFEGSRYNFCYPWMEMMNFDFANTETHSYDIFRQEVDCFLRYIEPTESEMELRESIVQRISKAISKQWPDAEVSVFGSFATCLFLPNSDIDLDITFYEQNPRLDAVANALKKAGLCDKPQVIRHATVPVIKFEELYTGLKVDIVMNTTNGVRSADLVRRAILDHPAARPLILIIKYYLAQCKLNEVYTGGLGGYAIVCLVVSFLQRHPMVATGQIDPMENISVLLLDFLLLYGIHFSMECVGIDIRGEGCYFYKELNKFGRSRNGKELFSILDPQDESNDIGSKSFEAESAADEFRYAYNVIIRKMRVLEEELEANDYKQLSSHVTSSFQSCSVLSTFLYVTPEFVKQRQAMENAYEEQMY</sequence>
<feature type="compositionally biased region" description="Basic and acidic residues" evidence="7">
    <location>
        <begin position="51"/>
        <end position="62"/>
    </location>
</feature>
<dbReference type="FunFam" id="3.30.460.10:FF:000006">
    <property type="entry name" value="non-canonical poly(A) RNA polymerase PAPD5"/>
    <property type="match status" value="1"/>
</dbReference>
<dbReference type="PANTHER" id="PTHR23092:SF15">
    <property type="entry name" value="INACTIVE NON-CANONICAL POLY(A) RNA POLYMERASE PROTEIN TRF4-2-RELATED"/>
    <property type="match status" value="1"/>
</dbReference>
<organism evidence="10 11">
    <name type="scientific">Rhizopus oryzae</name>
    <name type="common">Mucormycosis agent</name>
    <name type="synonym">Rhizopus arrhizus var. delemar</name>
    <dbReference type="NCBI Taxonomy" id="64495"/>
    <lineage>
        <taxon>Eukaryota</taxon>
        <taxon>Fungi</taxon>
        <taxon>Fungi incertae sedis</taxon>
        <taxon>Mucoromycota</taxon>
        <taxon>Mucoromycotina</taxon>
        <taxon>Mucoromycetes</taxon>
        <taxon>Mucorales</taxon>
        <taxon>Mucorineae</taxon>
        <taxon>Rhizopodaceae</taxon>
        <taxon>Rhizopus</taxon>
    </lineage>
</organism>
<feature type="domain" description="Poly(A) RNA polymerase mitochondrial-like central palm" evidence="9">
    <location>
        <begin position="110"/>
        <end position="233"/>
    </location>
</feature>
<evidence type="ECO:0000256" key="7">
    <source>
        <dbReference type="SAM" id="MobiDB-lite"/>
    </source>
</evidence>
<name>A0A9P7BRA0_RHIOR</name>
<dbReference type="EC" id="2.7.7.19" evidence="3"/>
<dbReference type="GO" id="GO:0031123">
    <property type="term" value="P:RNA 3'-end processing"/>
    <property type="evidence" value="ECO:0007669"/>
    <property type="project" value="TreeGrafter"/>
</dbReference>
<dbReference type="Gene3D" id="1.10.1410.10">
    <property type="match status" value="1"/>
</dbReference>
<dbReference type="SUPFAM" id="SSF81631">
    <property type="entry name" value="PAP/OAS1 substrate-binding domain"/>
    <property type="match status" value="1"/>
</dbReference>
<dbReference type="GO" id="GO:0043634">
    <property type="term" value="P:polyadenylation-dependent ncRNA catabolic process"/>
    <property type="evidence" value="ECO:0007669"/>
    <property type="project" value="TreeGrafter"/>
</dbReference>
<comment type="similarity">
    <text evidence="2">Belongs to the DNA polymerase type-B-like family.</text>
</comment>
<proteinExistence type="inferred from homology"/>
<evidence type="ECO:0000313" key="10">
    <source>
        <dbReference type="EMBL" id="KAG1307568.1"/>
    </source>
</evidence>
<feature type="region of interest" description="Disordered" evidence="7">
    <location>
        <begin position="1"/>
        <end position="62"/>
    </location>
</feature>
<keyword evidence="5" id="KW-0479">Metal-binding</keyword>
<feature type="domain" description="PAP-associated" evidence="8">
    <location>
        <begin position="296"/>
        <end position="355"/>
    </location>
</feature>
<evidence type="ECO:0000313" key="11">
    <source>
        <dbReference type="Proteomes" id="UP000716291"/>
    </source>
</evidence>
<dbReference type="Pfam" id="PF22600">
    <property type="entry name" value="MTPAP-like_central"/>
    <property type="match status" value="1"/>
</dbReference>
<comment type="cofactor">
    <cofactor evidence="1">
        <name>Mn(2+)</name>
        <dbReference type="ChEBI" id="CHEBI:29035"/>
    </cofactor>
</comment>
<dbReference type="PANTHER" id="PTHR23092">
    <property type="entry name" value="POLY(A) RNA POLYMERASE"/>
    <property type="match status" value="1"/>
</dbReference>
<keyword evidence="11" id="KW-1185">Reference proteome</keyword>
<dbReference type="GO" id="GO:1990817">
    <property type="term" value="F:poly(A) RNA polymerase activity"/>
    <property type="evidence" value="ECO:0007669"/>
    <property type="project" value="UniProtKB-EC"/>
</dbReference>
<keyword evidence="6" id="KW-0460">Magnesium</keyword>
<evidence type="ECO:0000256" key="5">
    <source>
        <dbReference type="ARBA" id="ARBA00022723"/>
    </source>
</evidence>
<dbReference type="GO" id="GO:0005730">
    <property type="term" value="C:nucleolus"/>
    <property type="evidence" value="ECO:0007669"/>
    <property type="project" value="TreeGrafter"/>
</dbReference>
<dbReference type="InterPro" id="IPR043519">
    <property type="entry name" value="NT_sf"/>
</dbReference>
<dbReference type="InterPro" id="IPR002058">
    <property type="entry name" value="PAP_assoc"/>
</dbReference>
<dbReference type="Proteomes" id="UP000716291">
    <property type="component" value="Unassembled WGS sequence"/>
</dbReference>
<dbReference type="AlphaFoldDB" id="A0A9P7BRA0"/>
<evidence type="ECO:0000256" key="1">
    <source>
        <dbReference type="ARBA" id="ARBA00001936"/>
    </source>
</evidence>
<evidence type="ECO:0000259" key="8">
    <source>
        <dbReference type="Pfam" id="PF03828"/>
    </source>
</evidence>
<evidence type="ECO:0000256" key="6">
    <source>
        <dbReference type="ARBA" id="ARBA00022842"/>
    </source>
</evidence>
<dbReference type="GO" id="GO:0046872">
    <property type="term" value="F:metal ion binding"/>
    <property type="evidence" value="ECO:0007669"/>
    <property type="project" value="UniProtKB-KW"/>
</dbReference>
<evidence type="ECO:0000256" key="4">
    <source>
        <dbReference type="ARBA" id="ARBA00022679"/>
    </source>
</evidence>
<dbReference type="GO" id="GO:0003729">
    <property type="term" value="F:mRNA binding"/>
    <property type="evidence" value="ECO:0007669"/>
    <property type="project" value="TreeGrafter"/>
</dbReference>
<dbReference type="CDD" id="cd05402">
    <property type="entry name" value="NT_PAP_TUTase"/>
    <property type="match status" value="1"/>
</dbReference>
<dbReference type="InterPro" id="IPR054708">
    <property type="entry name" value="MTPAP-like_central"/>
</dbReference>
<dbReference type="EMBL" id="JAANQT010000923">
    <property type="protein sequence ID" value="KAG1307568.1"/>
    <property type="molecule type" value="Genomic_DNA"/>
</dbReference>
<protein>
    <recommendedName>
        <fullName evidence="3">polynucleotide adenylyltransferase</fullName>
        <ecNumber evidence="3">2.7.7.19</ecNumber>
    </recommendedName>
</protein>